<evidence type="ECO:0000313" key="3">
    <source>
        <dbReference type="EMBL" id="OWQ86907.1"/>
    </source>
</evidence>
<dbReference type="AlphaFoldDB" id="A0A246J2S9"/>
<protein>
    <recommendedName>
        <fullName evidence="5">DUF917 domain-containing protein</fullName>
    </recommendedName>
</protein>
<keyword evidence="4" id="KW-1185">Reference proteome</keyword>
<comment type="caution">
    <text evidence="3">The sequence shown here is derived from an EMBL/GenBank/DDBJ whole genome shotgun (WGS) entry which is preliminary data.</text>
</comment>
<organism evidence="3 4">
    <name type="scientific">Roseateles aquatilis</name>
    <dbReference type="NCBI Taxonomy" id="431061"/>
    <lineage>
        <taxon>Bacteria</taxon>
        <taxon>Pseudomonadati</taxon>
        <taxon>Pseudomonadota</taxon>
        <taxon>Betaproteobacteria</taxon>
        <taxon>Burkholderiales</taxon>
        <taxon>Sphaerotilaceae</taxon>
        <taxon>Roseateles</taxon>
    </lineage>
</organism>
<name>A0A246J2S9_9BURK</name>
<dbReference type="RefSeq" id="WP_088386575.1">
    <property type="nucleotide sequence ID" value="NZ_NIOF01000010.1"/>
</dbReference>
<accession>A0A246J2S9</accession>
<dbReference type="Proteomes" id="UP000197468">
    <property type="component" value="Unassembled WGS sequence"/>
</dbReference>
<evidence type="ECO:0008006" key="5">
    <source>
        <dbReference type="Google" id="ProtNLM"/>
    </source>
</evidence>
<evidence type="ECO:0000259" key="2">
    <source>
        <dbReference type="Pfam" id="PF20906"/>
    </source>
</evidence>
<reference evidence="3 4" key="1">
    <citation type="journal article" date="2008" name="Int. J. Syst. Evol. Microbiol.">
        <title>Description of Roseateles aquatilis sp. nov. and Roseateles terrae sp. nov., in the class Betaproteobacteria, and emended description of the genus Roseateles.</title>
        <authorList>
            <person name="Gomila M."/>
            <person name="Bowien B."/>
            <person name="Falsen E."/>
            <person name="Moore E.R."/>
            <person name="Lalucat J."/>
        </authorList>
    </citation>
    <scope>NUCLEOTIDE SEQUENCE [LARGE SCALE GENOMIC DNA]</scope>
    <source>
        <strain evidence="3 4">CCUG 48205</strain>
    </source>
</reference>
<feature type="domain" description="S-Me-THD N-terminal" evidence="1">
    <location>
        <begin position="13"/>
        <end position="143"/>
    </location>
</feature>
<sequence>MKRKLTEDDVLAAVWGGAILGGGGGGFAEDGERMAQLALQLGTPELWTVDEFNQDDLTATVAYVGAPGAPDFEVLPAHFVRALELLRGLLPTGLKLMGLHTNENGAETTVNGWVQSAQLGLPVLDLACNGRAHPSSLMGALGLHRQDDYVSLQAFAGGAPSRYVEGTVRGRLDGASSVIRHASVAAGGAVAVARNPVTIGFASRNGAPGAISHAIKLGRAYLDGGLDAVSSLLKGSIVAEGVVTEYRCEQVAGLDVGVVGLDDSQKTSLPLINEYMLLERNGRRVAAFPDLITTFSEDGKPVPSARVRLGDRIRVLHAPASSLLLSRTMFMPELYAPLEASLGEPFHFQTR</sequence>
<dbReference type="SUPFAM" id="SSF160991">
    <property type="entry name" value="CV3147-like"/>
    <property type="match status" value="1"/>
</dbReference>
<dbReference type="InterPro" id="IPR010318">
    <property type="entry name" value="S-Me-THD_N"/>
</dbReference>
<evidence type="ECO:0000313" key="4">
    <source>
        <dbReference type="Proteomes" id="UP000197468"/>
    </source>
</evidence>
<feature type="domain" description="S-Me-THD-like C-terminal" evidence="2">
    <location>
        <begin position="177"/>
        <end position="325"/>
    </location>
</feature>
<dbReference type="OrthoDB" id="7441206at2"/>
<evidence type="ECO:0000259" key="1">
    <source>
        <dbReference type="Pfam" id="PF06032"/>
    </source>
</evidence>
<dbReference type="Pfam" id="PF06032">
    <property type="entry name" value="S-Me-THD_N"/>
    <property type="match status" value="1"/>
</dbReference>
<dbReference type="InterPro" id="IPR024071">
    <property type="entry name" value="S-Me-THD_C_sf"/>
</dbReference>
<proteinExistence type="predicted"/>
<dbReference type="EMBL" id="NIOF01000010">
    <property type="protein sequence ID" value="OWQ86907.1"/>
    <property type="molecule type" value="Genomic_DNA"/>
</dbReference>
<dbReference type="Pfam" id="PF20906">
    <property type="entry name" value="S-Me-THD_C"/>
    <property type="match status" value="1"/>
</dbReference>
<dbReference type="InterPro" id="IPR027479">
    <property type="entry name" value="S-Me-THD_N_sf"/>
</dbReference>
<dbReference type="Gene3D" id="2.40.390.10">
    <property type="entry name" value="CV3147-like"/>
    <property type="match status" value="1"/>
</dbReference>
<dbReference type="InterPro" id="IPR048350">
    <property type="entry name" value="S-Me-THD-like_C"/>
</dbReference>
<gene>
    <name evidence="3" type="ORF">CDN99_19570</name>
</gene>
<dbReference type="Gene3D" id="3.40.1610.10">
    <property type="entry name" value="CV3147-like domain"/>
    <property type="match status" value="1"/>
</dbReference>